<dbReference type="EMBL" id="CP034687">
    <property type="protein sequence ID" value="AZS87985.1"/>
    <property type="molecule type" value="Genomic_DNA"/>
</dbReference>
<reference evidence="2 3" key="1">
    <citation type="submission" date="2018-12" db="EMBL/GenBank/DDBJ databases">
        <title>Streptomyces griseoviridis F1-27 complete genome.</title>
        <authorList>
            <person name="Mariita R.M."/>
            <person name="Sello J.K."/>
        </authorList>
    </citation>
    <scope>NUCLEOTIDE SEQUENCE [LARGE SCALE GENOMIC DNA]</scope>
    <source>
        <strain evidence="2 3">F1-27</strain>
    </source>
</reference>
<evidence type="ECO:0000313" key="3">
    <source>
        <dbReference type="Proteomes" id="UP000271291"/>
    </source>
</evidence>
<accession>A0A3Q9KZ86</accession>
<protein>
    <recommendedName>
        <fullName evidence="4">Secreted protein</fullName>
    </recommendedName>
</protein>
<organism evidence="2 3">
    <name type="scientific">Streptomyces griseoviridis</name>
    <dbReference type="NCBI Taxonomy" id="45398"/>
    <lineage>
        <taxon>Bacteria</taxon>
        <taxon>Bacillati</taxon>
        <taxon>Actinomycetota</taxon>
        <taxon>Actinomycetes</taxon>
        <taxon>Kitasatosporales</taxon>
        <taxon>Streptomycetaceae</taxon>
        <taxon>Streptomyces</taxon>
    </lineage>
</organism>
<gene>
    <name evidence="2" type="ORF">ELQ87_29970</name>
</gene>
<keyword evidence="1" id="KW-0732">Signal</keyword>
<feature type="chain" id="PRO_5018633177" description="Secreted protein" evidence="1">
    <location>
        <begin position="28"/>
        <end position="127"/>
    </location>
</feature>
<evidence type="ECO:0000256" key="1">
    <source>
        <dbReference type="SAM" id="SignalP"/>
    </source>
</evidence>
<feature type="signal peptide" evidence="1">
    <location>
        <begin position="1"/>
        <end position="27"/>
    </location>
</feature>
<proteinExistence type="predicted"/>
<evidence type="ECO:0000313" key="2">
    <source>
        <dbReference type="EMBL" id="AZS87985.1"/>
    </source>
</evidence>
<dbReference type="AlphaFoldDB" id="A0A3Q9KZ86"/>
<sequence>MKRCSSVFGVLLALLVAGLVVAPPAGATPQGCGDLSNGQLCITGPVPTPGTYTVSYWRHISGEITVRLGHQIKIERTGRIAQTTWLGKKKTQNGSAKLSRFVDLDGEGCIRGIMSHGGETFVSKWRC</sequence>
<name>A0A3Q9KZ86_STRGD</name>
<dbReference type="RefSeq" id="WP_127180772.1">
    <property type="nucleotide sequence ID" value="NZ_CP029078.1"/>
</dbReference>
<dbReference type="KEGG" id="sgd:ELQ87_29970"/>
<dbReference type="Proteomes" id="UP000271291">
    <property type="component" value="Chromosome"/>
</dbReference>
<evidence type="ECO:0008006" key="4">
    <source>
        <dbReference type="Google" id="ProtNLM"/>
    </source>
</evidence>
<dbReference type="OrthoDB" id="4325420at2"/>